<dbReference type="PANTHER" id="PTHR42771:SF2">
    <property type="entry name" value="IRON(3+)-HYDROXAMATE IMPORT ATP-BINDING PROTEIN FHUC"/>
    <property type="match status" value="1"/>
</dbReference>
<dbReference type="SMART" id="SM00382">
    <property type="entry name" value="AAA"/>
    <property type="match status" value="1"/>
</dbReference>
<dbReference type="InterPro" id="IPR027417">
    <property type="entry name" value="P-loop_NTPase"/>
</dbReference>
<evidence type="ECO:0000256" key="3">
    <source>
        <dbReference type="ARBA" id="ARBA00022475"/>
    </source>
</evidence>
<dbReference type="Gene3D" id="3.40.50.300">
    <property type="entry name" value="P-loop containing nucleotide triphosphate hydrolases"/>
    <property type="match status" value="2"/>
</dbReference>
<reference evidence="9 10" key="1">
    <citation type="submission" date="2017-10" db="EMBL/GenBank/DDBJ databases">
        <title>Genome sequence of Caulobacter mirabilis FWC38.</title>
        <authorList>
            <person name="Fiebig A."/>
            <person name="Crosson S."/>
        </authorList>
    </citation>
    <scope>NUCLEOTIDE SEQUENCE [LARGE SCALE GENOMIC DNA]</scope>
    <source>
        <strain evidence="9 10">FWC 38</strain>
    </source>
</reference>
<evidence type="ECO:0000256" key="5">
    <source>
        <dbReference type="ARBA" id="ARBA00023004"/>
    </source>
</evidence>
<keyword evidence="6" id="KW-0406">Ion transport</keyword>
<evidence type="ECO:0000256" key="4">
    <source>
        <dbReference type="ARBA" id="ARBA00022496"/>
    </source>
</evidence>
<dbReference type="InterPro" id="IPR038729">
    <property type="entry name" value="Rad50/SbcC_AAA"/>
</dbReference>
<evidence type="ECO:0000313" key="9">
    <source>
        <dbReference type="EMBL" id="ATQ42312.1"/>
    </source>
</evidence>
<keyword evidence="10" id="KW-1185">Reference proteome</keyword>
<evidence type="ECO:0000256" key="7">
    <source>
        <dbReference type="ARBA" id="ARBA00023136"/>
    </source>
</evidence>
<dbReference type="GO" id="GO:0016887">
    <property type="term" value="F:ATP hydrolysis activity"/>
    <property type="evidence" value="ECO:0007669"/>
    <property type="project" value="InterPro"/>
</dbReference>
<dbReference type="SUPFAM" id="SSF52540">
    <property type="entry name" value="P-loop containing nucleoside triphosphate hydrolases"/>
    <property type="match status" value="1"/>
</dbReference>
<dbReference type="InterPro" id="IPR003593">
    <property type="entry name" value="AAA+_ATPase"/>
</dbReference>
<dbReference type="OrthoDB" id="9784297at2"/>
<accession>A0A2D2AWC2</accession>
<evidence type="ECO:0000256" key="6">
    <source>
        <dbReference type="ARBA" id="ARBA00023065"/>
    </source>
</evidence>
<name>A0A2D2AWC2_9CAUL</name>
<dbReference type="Proteomes" id="UP000228945">
    <property type="component" value="Chromosome"/>
</dbReference>
<organism evidence="9 10">
    <name type="scientific">Caulobacter mirabilis</name>
    <dbReference type="NCBI Taxonomy" id="69666"/>
    <lineage>
        <taxon>Bacteria</taxon>
        <taxon>Pseudomonadati</taxon>
        <taxon>Pseudomonadota</taxon>
        <taxon>Alphaproteobacteria</taxon>
        <taxon>Caulobacterales</taxon>
        <taxon>Caulobacteraceae</taxon>
        <taxon>Caulobacter</taxon>
    </lineage>
</organism>
<dbReference type="RefSeq" id="WP_099621569.1">
    <property type="nucleotide sequence ID" value="NZ_CP024201.1"/>
</dbReference>
<dbReference type="GO" id="GO:0006826">
    <property type="term" value="P:iron ion transport"/>
    <property type="evidence" value="ECO:0007669"/>
    <property type="project" value="UniProtKB-KW"/>
</dbReference>
<dbReference type="KEGG" id="cmb:CSW64_07720"/>
<dbReference type="GO" id="GO:0005886">
    <property type="term" value="C:plasma membrane"/>
    <property type="evidence" value="ECO:0007669"/>
    <property type="project" value="UniProtKB-SubCell"/>
</dbReference>
<keyword evidence="4" id="KW-0410">Iron transport</keyword>
<keyword evidence="7" id="KW-0472">Membrane</keyword>
<keyword evidence="3" id="KW-1003">Cell membrane</keyword>
<proteinExistence type="predicted"/>
<evidence type="ECO:0000256" key="1">
    <source>
        <dbReference type="ARBA" id="ARBA00004202"/>
    </source>
</evidence>
<keyword evidence="5" id="KW-0408">Iron</keyword>
<comment type="subcellular location">
    <subcellularLocation>
        <location evidence="1">Cell membrane</location>
        <topology evidence="1">Peripheral membrane protein</topology>
    </subcellularLocation>
</comment>
<dbReference type="InterPro" id="IPR051535">
    <property type="entry name" value="Siderophore_ABC-ATPase"/>
</dbReference>
<evidence type="ECO:0000259" key="8">
    <source>
        <dbReference type="SMART" id="SM00382"/>
    </source>
</evidence>
<dbReference type="PANTHER" id="PTHR42771">
    <property type="entry name" value="IRON(3+)-HYDROXAMATE IMPORT ATP-BINDING PROTEIN FHUC"/>
    <property type="match status" value="1"/>
</dbReference>
<dbReference type="Pfam" id="PF13476">
    <property type="entry name" value="AAA_23"/>
    <property type="match status" value="1"/>
</dbReference>
<evidence type="ECO:0000313" key="10">
    <source>
        <dbReference type="Proteomes" id="UP000228945"/>
    </source>
</evidence>
<evidence type="ECO:0000256" key="2">
    <source>
        <dbReference type="ARBA" id="ARBA00022448"/>
    </source>
</evidence>
<gene>
    <name evidence="9" type="ORF">CSW64_07720</name>
</gene>
<dbReference type="AlphaFoldDB" id="A0A2D2AWC2"/>
<keyword evidence="2" id="KW-0813">Transport</keyword>
<protein>
    <submittedName>
        <fullName evidence="9">AAA family ATPase</fullName>
    </submittedName>
</protein>
<dbReference type="EMBL" id="CP024201">
    <property type="protein sequence ID" value="ATQ42312.1"/>
    <property type="molecule type" value="Genomic_DNA"/>
</dbReference>
<feature type="domain" description="AAA+ ATPase" evidence="8">
    <location>
        <begin position="41"/>
        <end position="227"/>
    </location>
</feature>
<dbReference type="GO" id="GO:0006302">
    <property type="term" value="P:double-strand break repair"/>
    <property type="evidence" value="ECO:0007669"/>
    <property type="project" value="InterPro"/>
</dbReference>
<sequence length="252" mass="28633">MTGLTRPYWIAAEFVRGEGWDDDAYPFNLPVVRRTDSLAFHPRVTFLVGENGSGKSTLIEALAVAWGFNAEGGSRDHRFATHDSHSVLHQHIRPVRNSRDPRPHDGFFLRAESFFNVATYLEQTGGTRYGPRSLHQQSHGEAFFSLFENRLAGDGLYIMDEPEAALSPSRQLSFLAKLHELVLARSQLIIATHSPIILGYPDAWIYQASEHGLERVAYEDTEHYQITRGFLNRRQTYLDILMEPDPDAPKPR</sequence>